<organism evidence="4 5">
    <name type="scientific">Flavisolibacter ginsenosidimutans</name>
    <dbReference type="NCBI Taxonomy" id="661481"/>
    <lineage>
        <taxon>Bacteria</taxon>
        <taxon>Pseudomonadati</taxon>
        <taxon>Bacteroidota</taxon>
        <taxon>Chitinophagia</taxon>
        <taxon>Chitinophagales</taxon>
        <taxon>Chitinophagaceae</taxon>
        <taxon>Flavisolibacter</taxon>
    </lineage>
</organism>
<dbReference type="OrthoDB" id="9776731at2"/>
<name>A0A5B8UPW7_9BACT</name>
<evidence type="ECO:0000313" key="5">
    <source>
        <dbReference type="Proteomes" id="UP000321204"/>
    </source>
</evidence>
<sequence>MLLQKIKHLASQYKNEFIGIRQHLHAHPELSYKEFETSQYVQQKLRDYKIPFEVKAATGVVGLIEGKNPSSRIVALRADMDALPINEENDVPYKSTKTGIMHACGHDVHTTCLLGAAKILSETKAEWEGTVKLIFQPGEEKNPGGASLLINEGVLQNPAPQCIFGLHVNPQLEVGKLSFRGGKVMASADELYITVRSKGGHAAAPHLTADTILVASHLVVGLQQVISRNRDPFTPSVLTVSSFQGGYTTNVIPSEVKLMGTFRAMDEGWRFKAHGIIKKLAKELVESMGAEADVHIDVGYPTVYNNEALNDYAKSLAADFMGKEKVEETEVRMGAEDFGYYSQKIPGCFFRLGTANKAKGLTSGVHTPTFNIDEDAIEIGMGMMAVFGSSANFFSSQATA</sequence>
<dbReference type="GO" id="GO:0046872">
    <property type="term" value="F:metal ion binding"/>
    <property type="evidence" value="ECO:0007669"/>
    <property type="project" value="UniProtKB-KW"/>
</dbReference>
<dbReference type="InterPro" id="IPR011650">
    <property type="entry name" value="Peptidase_M20_dimer"/>
</dbReference>
<keyword evidence="1 4" id="KW-0378">Hydrolase</keyword>
<evidence type="ECO:0000256" key="1">
    <source>
        <dbReference type="ARBA" id="ARBA00022801"/>
    </source>
</evidence>
<feature type="binding site" evidence="2">
    <location>
        <position position="106"/>
    </location>
    <ligand>
        <name>Mn(2+)</name>
        <dbReference type="ChEBI" id="CHEBI:29035"/>
        <label>2</label>
    </ligand>
</feature>
<dbReference type="Pfam" id="PF07687">
    <property type="entry name" value="M20_dimer"/>
    <property type="match status" value="1"/>
</dbReference>
<dbReference type="GO" id="GO:0050118">
    <property type="term" value="F:N-acetyldiaminopimelate deacetylase activity"/>
    <property type="evidence" value="ECO:0007669"/>
    <property type="project" value="UniProtKB-ARBA"/>
</dbReference>
<feature type="binding site" evidence="2">
    <location>
        <position position="104"/>
    </location>
    <ligand>
        <name>Mn(2+)</name>
        <dbReference type="ChEBI" id="CHEBI:29035"/>
        <label>2</label>
    </ligand>
</feature>
<keyword evidence="2" id="KW-0464">Manganese</keyword>
<dbReference type="GO" id="GO:0019877">
    <property type="term" value="P:diaminopimelate biosynthetic process"/>
    <property type="evidence" value="ECO:0007669"/>
    <property type="project" value="UniProtKB-ARBA"/>
</dbReference>
<dbReference type="Pfam" id="PF01546">
    <property type="entry name" value="Peptidase_M20"/>
    <property type="match status" value="1"/>
</dbReference>
<dbReference type="Proteomes" id="UP000321204">
    <property type="component" value="Chromosome"/>
</dbReference>
<evidence type="ECO:0000256" key="2">
    <source>
        <dbReference type="PIRSR" id="PIRSR005962-1"/>
    </source>
</evidence>
<dbReference type="InterPro" id="IPR002933">
    <property type="entry name" value="Peptidase_M20"/>
</dbReference>
<keyword evidence="5" id="KW-1185">Reference proteome</keyword>
<dbReference type="KEGG" id="fgg:FSB75_02340"/>
<dbReference type="EMBL" id="CP042433">
    <property type="protein sequence ID" value="QEC58422.1"/>
    <property type="molecule type" value="Genomic_DNA"/>
</dbReference>
<dbReference type="PIRSF" id="PIRSF005962">
    <property type="entry name" value="Pept_M20D_amidohydro"/>
    <property type="match status" value="1"/>
</dbReference>
<accession>A0A5B8UPW7</accession>
<dbReference type="InterPro" id="IPR036264">
    <property type="entry name" value="Bact_exopeptidase_dim_dom"/>
</dbReference>
<dbReference type="Gene3D" id="3.40.630.10">
    <property type="entry name" value="Zn peptidases"/>
    <property type="match status" value="1"/>
</dbReference>
<keyword evidence="2" id="KW-0479">Metal-binding</keyword>
<dbReference type="PANTHER" id="PTHR11014:SF63">
    <property type="entry name" value="METALLOPEPTIDASE, PUTATIVE (AFU_ORTHOLOGUE AFUA_6G09600)-RELATED"/>
    <property type="match status" value="1"/>
</dbReference>
<dbReference type="Gene3D" id="3.30.70.360">
    <property type="match status" value="1"/>
</dbReference>
<evidence type="ECO:0000259" key="3">
    <source>
        <dbReference type="Pfam" id="PF07687"/>
    </source>
</evidence>
<dbReference type="SUPFAM" id="SSF53187">
    <property type="entry name" value="Zn-dependent exopeptidases"/>
    <property type="match status" value="1"/>
</dbReference>
<dbReference type="FunFam" id="3.30.70.360:FF:000001">
    <property type="entry name" value="N-acetyldiaminopimelate deacetylase"/>
    <property type="match status" value="1"/>
</dbReference>
<comment type="cofactor">
    <cofactor evidence="2">
        <name>Mn(2+)</name>
        <dbReference type="ChEBI" id="CHEBI:29035"/>
    </cofactor>
    <text evidence="2">The Mn(2+) ion enhances activity.</text>
</comment>
<feature type="domain" description="Peptidase M20 dimerisation" evidence="3">
    <location>
        <begin position="192"/>
        <end position="267"/>
    </location>
</feature>
<feature type="binding site" evidence="2">
    <location>
        <position position="366"/>
    </location>
    <ligand>
        <name>Mn(2+)</name>
        <dbReference type="ChEBI" id="CHEBI:29035"/>
        <label>2</label>
    </ligand>
</feature>
<evidence type="ECO:0000313" key="4">
    <source>
        <dbReference type="EMBL" id="QEC58422.1"/>
    </source>
</evidence>
<protein>
    <submittedName>
        <fullName evidence="4">Amidohydrolase</fullName>
    </submittedName>
</protein>
<dbReference type="InterPro" id="IPR017439">
    <property type="entry name" value="Amidohydrolase"/>
</dbReference>
<reference evidence="4 5" key="1">
    <citation type="journal article" date="2015" name="Int. J. Syst. Evol. Microbiol.">
        <title>Flavisolibacter ginsenosidimutans sp. nov., with ginsenoside-converting activity isolated from soil used for cultivating ginseng.</title>
        <authorList>
            <person name="Zhao Y."/>
            <person name="Liu Q."/>
            <person name="Kang M.S."/>
            <person name="Jin F."/>
            <person name="Yu H."/>
            <person name="Im W.T."/>
        </authorList>
    </citation>
    <scope>NUCLEOTIDE SEQUENCE [LARGE SCALE GENOMIC DNA]</scope>
    <source>
        <strain evidence="4 5">Gsoil 636</strain>
    </source>
</reference>
<dbReference type="AlphaFoldDB" id="A0A5B8UPW7"/>
<feature type="binding site" evidence="2">
    <location>
        <position position="167"/>
    </location>
    <ligand>
        <name>Mn(2+)</name>
        <dbReference type="ChEBI" id="CHEBI:29035"/>
        <label>2</label>
    </ligand>
</feature>
<feature type="binding site" evidence="2">
    <location>
        <position position="140"/>
    </location>
    <ligand>
        <name>Mn(2+)</name>
        <dbReference type="ChEBI" id="CHEBI:29035"/>
        <label>2</label>
    </ligand>
</feature>
<dbReference type="NCBIfam" id="TIGR01891">
    <property type="entry name" value="amidohydrolases"/>
    <property type="match status" value="1"/>
</dbReference>
<dbReference type="SUPFAM" id="SSF55031">
    <property type="entry name" value="Bacterial exopeptidase dimerisation domain"/>
    <property type="match status" value="1"/>
</dbReference>
<dbReference type="PANTHER" id="PTHR11014">
    <property type="entry name" value="PEPTIDASE M20 FAMILY MEMBER"/>
    <property type="match status" value="1"/>
</dbReference>
<proteinExistence type="predicted"/>
<gene>
    <name evidence="4" type="ORF">FSB75_02340</name>
</gene>
<dbReference type="CDD" id="cd03886">
    <property type="entry name" value="M20_Acy1"/>
    <property type="match status" value="1"/>
</dbReference>